<comment type="similarity">
    <text evidence="1">Belongs to the AIM6 family.</text>
</comment>
<feature type="transmembrane region" description="Helical" evidence="3">
    <location>
        <begin position="63"/>
        <end position="89"/>
    </location>
</feature>
<gene>
    <name evidence="4" type="ORF">LARI1_G001078</name>
</gene>
<dbReference type="SUPFAM" id="SSF51695">
    <property type="entry name" value="PLC-like phosphodiesterases"/>
    <property type="match status" value="1"/>
</dbReference>
<dbReference type="GO" id="GO:0006629">
    <property type="term" value="P:lipid metabolic process"/>
    <property type="evidence" value="ECO:0007669"/>
    <property type="project" value="InterPro"/>
</dbReference>
<dbReference type="InterPro" id="IPR017946">
    <property type="entry name" value="PLC-like_Pdiesterase_TIM-brl"/>
</dbReference>
<dbReference type="GO" id="GO:0008081">
    <property type="term" value="F:phosphoric diester hydrolase activity"/>
    <property type="evidence" value="ECO:0007669"/>
    <property type="project" value="InterPro"/>
</dbReference>
<comment type="caution">
    <text evidence="4">The sequence shown here is derived from an EMBL/GenBank/DDBJ whole genome shotgun (WGS) entry which is preliminary data.</text>
</comment>
<dbReference type="PANTHER" id="PTHR31571:SF1">
    <property type="entry name" value="ALTERED INHERITANCE OF MITOCHONDRIA PROTEIN 6"/>
    <property type="match status" value="1"/>
</dbReference>
<keyword evidence="3" id="KW-1133">Transmembrane helix</keyword>
<evidence type="ECO:0000256" key="3">
    <source>
        <dbReference type="SAM" id="Phobius"/>
    </source>
</evidence>
<name>A0A8T9BRH8_9HELO</name>
<keyword evidence="5" id="KW-1185">Reference proteome</keyword>
<evidence type="ECO:0000256" key="2">
    <source>
        <dbReference type="ARBA" id="ARBA00014286"/>
    </source>
</evidence>
<accession>A0A8T9BRH8</accession>
<organism evidence="4 5">
    <name type="scientific">Lachnellula arida</name>
    <dbReference type="NCBI Taxonomy" id="1316785"/>
    <lineage>
        <taxon>Eukaryota</taxon>
        <taxon>Fungi</taxon>
        <taxon>Dikarya</taxon>
        <taxon>Ascomycota</taxon>
        <taxon>Pezizomycotina</taxon>
        <taxon>Leotiomycetes</taxon>
        <taxon>Helotiales</taxon>
        <taxon>Lachnaceae</taxon>
        <taxon>Lachnellula</taxon>
    </lineage>
</organism>
<dbReference type="OrthoDB" id="4153866at2759"/>
<dbReference type="AlphaFoldDB" id="A0A8T9BRH8"/>
<dbReference type="PANTHER" id="PTHR31571">
    <property type="entry name" value="ALTERED INHERITANCE OF MITOCHONDRIA PROTEIN 6"/>
    <property type="match status" value="1"/>
</dbReference>
<evidence type="ECO:0000256" key="1">
    <source>
        <dbReference type="ARBA" id="ARBA00008858"/>
    </source>
</evidence>
<sequence>MEKTALERKEIEPQVTVVDIEEGVPRSQKCKTRVRRFGSVLRRSFQRSNKSEASPWPKLVRRILYLLTVTLCLATIGYVIYHALLFTLIRRITPPAPPTNGLTKIVNSWVEPGTSTPAPPSWLPQLSRDVQPKAIHSHNDYWRQVPLFDALALGITGVEADCHLVNGELFVGHKATDLRNSRTFRSLYLDPLTSILTNQNAANDIASSSAINGVWDVNNTQGIVLMTDLKTEGFATLAAVQKQLEPLRQKGWLTYWNGTAIVPGPITHVGTGNTPFAAVLNSNYSNSTYRSVFFDAPLDKLSSNLYNASNSYYSSVSINKVFSGKRKIARDGLSKTQLATVKSQIEKASSLGLVSRYWDLPAWPVDKRMKVWEQLENLGIGMLNVDAIDEATRWNWKWCHVLGLTLC</sequence>
<protein>
    <recommendedName>
        <fullName evidence="2">Altered inheritance of mitochondria protein 6</fullName>
    </recommendedName>
</protein>
<keyword evidence="3" id="KW-0812">Transmembrane</keyword>
<proteinExistence type="inferred from homology"/>
<keyword evidence="3" id="KW-0472">Membrane</keyword>
<evidence type="ECO:0000313" key="4">
    <source>
        <dbReference type="EMBL" id="TVY21143.1"/>
    </source>
</evidence>
<evidence type="ECO:0000313" key="5">
    <source>
        <dbReference type="Proteomes" id="UP000469559"/>
    </source>
</evidence>
<dbReference type="EMBL" id="QGMF01000026">
    <property type="protein sequence ID" value="TVY21143.1"/>
    <property type="molecule type" value="Genomic_DNA"/>
</dbReference>
<dbReference type="InterPro" id="IPR051236">
    <property type="entry name" value="HAT_RTT109-like"/>
</dbReference>
<dbReference type="Proteomes" id="UP000469559">
    <property type="component" value="Unassembled WGS sequence"/>
</dbReference>
<reference evidence="4 5" key="1">
    <citation type="submission" date="2018-05" db="EMBL/GenBank/DDBJ databases">
        <title>Whole genome sequencing for identification of molecular markers to develop diagnostic detection tools for the regulated plant pathogen Lachnellula willkommii.</title>
        <authorList>
            <person name="Giroux E."/>
            <person name="Bilodeau G."/>
        </authorList>
    </citation>
    <scope>NUCLEOTIDE SEQUENCE [LARGE SCALE GENOMIC DNA]</scope>
    <source>
        <strain evidence="4 5">CBS 203.66</strain>
    </source>
</reference>